<dbReference type="InterPro" id="IPR036390">
    <property type="entry name" value="WH_DNA-bd_sf"/>
</dbReference>
<dbReference type="SUPFAM" id="SSF52540">
    <property type="entry name" value="P-loop containing nucleoside triphosphate hydrolases"/>
    <property type="match status" value="1"/>
</dbReference>
<evidence type="ECO:0000256" key="11">
    <source>
        <dbReference type="ARBA" id="ARBA00049360"/>
    </source>
</evidence>
<dbReference type="Pfam" id="PF00271">
    <property type="entry name" value="Helicase_C"/>
    <property type="match status" value="1"/>
</dbReference>
<keyword evidence="6" id="KW-0067">ATP-binding</keyword>
<dbReference type="SMART" id="SM00490">
    <property type="entry name" value="HELICc"/>
    <property type="match status" value="1"/>
</dbReference>
<evidence type="ECO:0000256" key="7">
    <source>
        <dbReference type="ARBA" id="ARBA00023125"/>
    </source>
</evidence>
<dbReference type="NCBIfam" id="TIGR00614">
    <property type="entry name" value="recQ_fam"/>
    <property type="match status" value="1"/>
</dbReference>
<evidence type="ECO:0000256" key="2">
    <source>
        <dbReference type="ARBA" id="ARBA00005446"/>
    </source>
</evidence>
<feature type="domain" description="Helicase C-terminal" evidence="15">
    <location>
        <begin position="365"/>
        <end position="520"/>
    </location>
</feature>
<accession>A0ABM1B0R7</accession>
<dbReference type="InterPro" id="IPR029491">
    <property type="entry name" value="Helicase_HTH"/>
</dbReference>
<dbReference type="InterPro" id="IPR032284">
    <property type="entry name" value="RecQ_Zn-bd"/>
</dbReference>
<dbReference type="Pfam" id="PF00270">
    <property type="entry name" value="DEAD"/>
    <property type="match status" value="1"/>
</dbReference>
<dbReference type="SMART" id="SM00956">
    <property type="entry name" value="RQC"/>
    <property type="match status" value="1"/>
</dbReference>
<dbReference type="Gene3D" id="3.40.50.300">
    <property type="entry name" value="P-loop containing nucleotide triphosphate hydrolases"/>
    <property type="match status" value="2"/>
</dbReference>
<dbReference type="InterPro" id="IPR014001">
    <property type="entry name" value="Helicase_ATP-bd"/>
</dbReference>
<dbReference type="SUPFAM" id="SSF47819">
    <property type="entry name" value="HRDC-like"/>
    <property type="match status" value="1"/>
</dbReference>
<dbReference type="InterPro" id="IPR044876">
    <property type="entry name" value="HRDC_dom_sf"/>
</dbReference>
<dbReference type="SMART" id="SM00341">
    <property type="entry name" value="HRDC"/>
    <property type="match status" value="1"/>
</dbReference>
<dbReference type="EC" id="5.6.2.4" evidence="10"/>
<feature type="region of interest" description="Disordered" evidence="12">
    <location>
        <begin position="105"/>
        <end position="125"/>
    </location>
</feature>
<evidence type="ECO:0000256" key="12">
    <source>
        <dbReference type="SAM" id="MobiDB-lite"/>
    </source>
</evidence>
<evidence type="ECO:0000313" key="16">
    <source>
        <dbReference type="Proteomes" id="UP000694941"/>
    </source>
</evidence>
<reference evidence="17" key="1">
    <citation type="submission" date="2025-08" db="UniProtKB">
        <authorList>
            <consortium name="RefSeq"/>
        </authorList>
    </citation>
    <scope>IDENTIFICATION</scope>
    <source>
        <tissue evidence="17">Muscle</tissue>
    </source>
</reference>
<organism evidence="16 17">
    <name type="scientific">Limulus polyphemus</name>
    <name type="common">Atlantic horseshoe crab</name>
    <dbReference type="NCBI Taxonomy" id="6850"/>
    <lineage>
        <taxon>Eukaryota</taxon>
        <taxon>Metazoa</taxon>
        <taxon>Ecdysozoa</taxon>
        <taxon>Arthropoda</taxon>
        <taxon>Chelicerata</taxon>
        <taxon>Merostomata</taxon>
        <taxon>Xiphosura</taxon>
        <taxon>Limulidae</taxon>
        <taxon>Limulus</taxon>
    </lineage>
</organism>
<dbReference type="Pfam" id="PF00570">
    <property type="entry name" value="HRDC"/>
    <property type="match status" value="1"/>
</dbReference>
<keyword evidence="4" id="KW-0378">Hydrolase</keyword>
<keyword evidence="5" id="KW-0347">Helicase</keyword>
<feature type="compositionally biased region" description="Acidic residues" evidence="12">
    <location>
        <begin position="107"/>
        <end position="116"/>
    </location>
</feature>
<evidence type="ECO:0000256" key="9">
    <source>
        <dbReference type="ARBA" id="ARBA00034617"/>
    </source>
</evidence>
<keyword evidence="16" id="KW-1185">Reference proteome</keyword>
<feature type="domain" description="Helicase ATP-binding" evidence="14">
    <location>
        <begin position="171"/>
        <end position="340"/>
    </location>
</feature>
<evidence type="ECO:0000259" key="15">
    <source>
        <dbReference type="PROSITE" id="PS51194"/>
    </source>
</evidence>
<evidence type="ECO:0000256" key="10">
    <source>
        <dbReference type="ARBA" id="ARBA00034808"/>
    </source>
</evidence>
<proteinExistence type="inferred from homology"/>
<evidence type="ECO:0000256" key="8">
    <source>
        <dbReference type="ARBA" id="ARBA00023235"/>
    </source>
</evidence>
<dbReference type="PANTHER" id="PTHR13710:SF120">
    <property type="entry name" value="BIFUNCTIONAL 3'-5' EXONUCLEASE_ATP-DEPENDENT HELICASE WRN"/>
    <property type="match status" value="1"/>
</dbReference>
<dbReference type="InterPro" id="IPR036388">
    <property type="entry name" value="WH-like_DNA-bd_sf"/>
</dbReference>
<dbReference type="InterPro" id="IPR010997">
    <property type="entry name" value="HRDC-like_sf"/>
</dbReference>
<dbReference type="InterPro" id="IPR002121">
    <property type="entry name" value="HRDC_dom"/>
</dbReference>
<evidence type="ECO:0000256" key="3">
    <source>
        <dbReference type="ARBA" id="ARBA00022741"/>
    </source>
</evidence>
<evidence type="ECO:0000256" key="4">
    <source>
        <dbReference type="ARBA" id="ARBA00022801"/>
    </source>
</evidence>
<comment type="catalytic activity">
    <reaction evidence="11">
        <text>ATP + H2O = ADP + phosphate + H(+)</text>
        <dbReference type="Rhea" id="RHEA:13065"/>
        <dbReference type="ChEBI" id="CHEBI:15377"/>
        <dbReference type="ChEBI" id="CHEBI:15378"/>
        <dbReference type="ChEBI" id="CHEBI:30616"/>
        <dbReference type="ChEBI" id="CHEBI:43474"/>
        <dbReference type="ChEBI" id="CHEBI:456216"/>
    </reaction>
</comment>
<dbReference type="Pfam" id="PF09382">
    <property type="entry name" value="RQC"/>
    <property type="match status" value="1"/>
</dbReference>
<sequence length="1038" mass="117317">MEECKKLAEDIKYLAEETLTLLSTTSDESLTLQQQLLEVVNHLQNAKSVLEKNSLNKPNSQQHYTVDFDTDTDEDLIGKDDVDLLETEDIDQEMIRACEEAEKSFYNEDEDYDNTEDSPNCDGLKVDEKNLETDDQNEQDFDCPPAMENHLRLLRHYFGHTSFRPMQWKIIHSVLEGQDNCVVMATGYGKSLCYQYPAVYSQGGIAIVISPLISLMEDQVTALRVANIEACLLGSAQKEKSTVLGDLMSGKYKLLYITPEYATAATEVLDKLHLKVGISLIAIDEAHCVSQWGHDFRPSFRQLGGLRTHFSEVPFIAMTATATPVVKKDIISSLRLKNPAITCSSFDRPNLYLEVFMKSSSVEKDLTKILGNHDGQTVSDGAIIIYCPTRSSTELVARKVQDMGLSCAAYHAGMTNVQRTQAHQQFVHDQVQVVVATVAFGMGIDKPDVRRIIHYGAPKDIESYYQEIGRAGRDGLPSICQVFYAQKDFIVSRSFLKTIKNPKFLEHRQEMINKMSRYLNITSCRRRNLIAHFEGKDKPDIGGRERCCDNCTKKLQRKTETSYGIKNEEEKMDYGPEAKLLFEAIQATGENFGIMVPVYLIRGSANQKLPERYKTNPIYGKGKDKKEDWWKALARVLVCEKYLVEKPIGEMGGYKSHSKQQFYITVLSSVAQEWLRKAKKDKDKVCLMLERSQELENLECVRHPQPLLVLSQARNQNVPVDGKGLSRELLPLVPCNTWMSTEKMVTEGLMQPRAERKPADPREDKLKGDLYAKLVVLRNEIASEEGLPPYMVVSNKNLLDVTTYRPTTTDELSKLEGIPEARVSKFGKKIVDFVQNFCEQHKWKSDLLPENQVTNKFGPNIEHLVRNLTETQKASYYLFESMGKDLGQVASERGLSVNTIINHLCESIQHGLPVSISRLGITPHIEELVNKAIRAPPINSDISRLTPIKDQLPDIVEFNHIKIVIAILKCRFGVTDAILDVPQTKVDSTLTKFSEATASSEPSSDSQCAKRKLPGWLGTSKQPNKINKRLKNYSLFSR</sequence>
<evidence type="ECO:0000256" key="1">
    <source>
        <dbReference type="ARBA" id="ARBA00001947"/>
    </source>
</evidence>
<dbReference type="Proteomes" id="UP000694941">
    <property type="component" value="Unplaced"/>
</dbReference>
<name>A0ABM1B0R7_LIMPO</name>
<dbReference type="InterPro" id="IPR011545">
    <property type="entry name" value="DEAD/DEAH_box_helicase_dom"/>
</dbReference>
<comment type="similarity">
    <text evidence="2">Belongs to the helicase family. RecQ subfamily.</text>
</comment>
<dbReference type="PANTHER" id="PTHR13710">
    <property type="entry name" value="DNA HELICASE RECQ FAMILY MEMBER"/>
    <property type="match status" value="1"/>
</dbReference>
<dbReference type="InterPro" id="IPR001650">
    <property type="entry name" value="Helicase_C-like"/>
</dbReference>
<dbReference type="Pfam" id="PF16124">
    <property type="entry name" value="RecQ_Zn_bind"/>
    <property type="match status" value="1"/>
</dbReference>
<dbReference type="PROSITE" id="PS51194">
    <property type="entry name" value="HELICASE_CTER"/>
    <property type="match status" value="1"/>
</dbReference>
<evidence type="ECO:0000259" key="14">
    <source>
        <dbReference type="PROSITE" id="PS51192"/>
    </source>
</evidence>
<dbReference type="Pfam" id="PF14493">
    <property type="entry name" value="HTH_40"/>
    <property type="match status" value="1"/>
</dbReference>
<keyword evidence="3" id="KW-0547">Nucleotide-binding</keyword>
<dbReference type="PROSITE" id="PS50967">
    <property type="entry name" value="HRDC"/>
    <property type="match status" value="1"/>
</dbReference>
<comment type="catalytic activity">
    <reaction evidence="9">
        <text>Couples ATP hydrolysis with the unwinding of duplex DNA by translocating in the 3'-5' direction.</text>
        <dbReference type="EC" id="5.6.2.4"/>
    </reaction>
</comment>
<dbReference type="SMART" id="SM00487">
    <property type="entry name" value="DEXDc"/>
    <property type="match status" value="1"/>
</dbReference>
<dbReference type="GeneID" id="106457546"/>
<dbReference type="InterPro" id="IPR018982">
    <property type="entry name" value="RQC_domain"/>
</dbReference>
<evidence type="ECO:0000313" key="17">
    <source>
        <dbReference type="RefSeq" id="XP_013772432.1"/>
    </source>
</evidence>
<evidence type="ECO:0000256" key="6">
    <source>
        <dbReference type="ARBA" id="ARBA00022840"/>
    </source>
</evidence>
<dbReference type="PROSITE" id="PS51192">
    <property type="entry name" value="HELICASE_ATP_BIND_1"/>
    <property type="match status" value="1"/>
</dbReference>
<evidence type="ECO:0000256" key="5">
    <source>
        <dbReference type="ARBA" id="ARBA00022806"/>
    </source>
</evidence>
<dbReference type="RefSeq" id="XP_013772432.1">
    <property type="nucleotide sequence ID" value="XM_013916978.2"/>
</dbReference>
<dbReference type="InterPro" id="IPR027417">
    <property type="entry name" value="P-loop_NTPase"/>
</dbReference>
<evidence type="ECO:0000259" key="13">
    <source>
        <dbReference type="PROSITE" id="PS50967"/>
    </source>
</evidence>
<gene>
    <name evidence="17" type="primary">LOC106457546</name>
</gene>
<protein>
    <recommendedName>
        <fullName evidence="10">DNA 3'-5' helicase</fullName>
        <ecNumber evidence="10">5.6.2.4</ecNumber>
    </recommendedName>
</protein>
<keyword evidence="8" id="KW-0413">Isomerase</keyword>
<dbReference type="SUPFAM" id="SSF46785">
    <property type="entry name" value="Winged helix' DNA-binding domain"/>
    <property type="match status" value="1"/>
</dbReference>
<dbReference type="InterPro" id="IPR004589">
    <property type="entry name" value="DNA_helicase_ATP-dep_RecQ"/>
</dbReference>
<feature type="region of interest" description="Disordered" evidence="12">
    <location>
        <begin position="997"/>
        <end position="1023"/>
    </location>
</feature>
<dbReference type="Gene3D" id="1.10.10.10">
    <property type="entry name" value="Winged helix-like DNA-binding domain superfamily/Winged helix DNA-binding domain"/>
    <property type="match status" value="1"/>
</dbReference>
<keyword evidence="7" id="KW-0238">DNA-binding</keyword>
<dbReference type="Gene3D" id="1.10.150.80">
    <property type="entry name" value="HRDC domain"/>
    <property type="match status" value="1"/>
</dbReference>
<comment type="cofactor">
    <cofactor evidence="1">
        <name>Zn(2+)</name>
        <dbReference type="ChEBI" id="CHEBI:29105"/>
    </cofactor>
</comment>
<feature type="domain" description="HRDC" evidence="13">
    <location>
        <begin position="764"/>
        <end position="844"/>
    </location>
</feature>
<feature type="compositionally biased region" description="Polar residues" evidence="12">
    <location>
        <begin position="997"/>
        <end position="1007"/>
    </location>
</feature>